<accession>K0S3J6</accession>
<keyword evidence="4" id="KW-0677">Repeat</keyword>
<reference evidence="6 7" key="1">
    <citation type="journal article" date="2012" name="Genome Biol.">
        <title>Genome and low-iron response of an oceanic diatom adapted to chronic iron limitation.</title>
        <authorList>
            <person name="Lommer M."/>
            <person name="Specht M."/>
            <person name="Roy A.S."/>
            <person name="Kraemer L."/>
            <person name="Andreson R."/>
            <person name="Gutowska M.A."/>
            <person name="Wolf J."/>
            <person name="Bergner S.V."/>
            <person name="Schilhabel M.B."/>
            <person name="Klostermeier U.C."/>
            <person name="Beiko R.G."/>
            <person name="Rosenstiel P."/>
            <person name="Hippler M."/>
            <person name="Laroche J."/>
        </authorList>
    </citation>
    <scope>NUCLEOTIDE SEQUENCE [LARGE SCALE GENOMIC DNA]</scope>
    <source>
        <strain evidence="6 7">CCMP1005</strain>
    </source>
</reference>
<evidence type="ECO:0008006" key="8">
    <source>
        <dbReference type="Google" id="ProtNLM"/>
    </source>
</evidence>
<comment type="subcellular location">
    <subcellularLocation>
        <location evidence="1">Cytoplasm</location>
    </subcellularLocation>
</comment>
<dbReference type="InterPro" id="IPR040122">
    <property type="entry name" value="Importin_beta"/>
</dbReference>
<evidence type="ECO:0000256" key="1">
    <source>
        <dbReference type="ARBA" id="ARBA00004496"/>
    </source>
</evidence>
<protein>
    <recommendedName>
        <fullName evidence="8">TOG domain-containing protein</fullName>
    </recommendedName>
</protein>
<dbReference type="EMBL" id="AGNL01037714">
    <property type="protein sequence ID" value="EJK53472.1"/>
    <property type="molecule type" value="Genomic_DNA"/>
</dbReference>
<dbReference type="SUPFAM" id="SSF48371">
    <property type="entry name" value="ARM repeat"/>
    <property type="match status" value="2"/>
</dbReference>
<dbReference type="OMA" id="CSGNFFK"/>
<dbReference type="Proteomes" id="UP000266841">
    <property type="component" value="Unassembled WGS sequence"/>
</dbReference>
<keyword evidence="7" id="KW-1185">Reference proteome</keyword>
<gene>
    <name evidence="6" type="ORF">THAOC_27086</name>
</gene>
<organism evidence="6 7">
    <name type="scientific">Thalassiosira oceanica</name>
    <name type="common">Marine diatom</name>
    <dbReference type="NCBI Taxonomy" id="159749"/>
    <lineage>
        <taxon>Eukaryota</taxon>
        <taxon>Sar</taxon>
        <taxon>Stramenopiles</taxon>
        <taxon>Ochrophyta</taxon>
        <taxon>Bacillariophyta</taxon>
        <taxon>Coscinodiscophyceae</taxon>
        <taxon>Thalassiosirophycidae</taxon>
        <taxon>Thalassiosirales</taxon>
        <taxon>Thalassiosiraceae</taxon>
        <taxon>Thalassiosira</taxon>
    </lineage>
</organism>
<dbReference type="GO" id="GO:0005737">
    <property type="term" value="C:cytoplasm"/>
    <property type="evidence" value="ECO:0007669"/>
    <property type="project" value="UniProtKB-SubCell"/>
</dbReference>
<dbReference type="eggNOG" id="KOG2171">
    <property type="taxonomic scope" value="Eukaryota"/>
</dbReference>
<dbReference type="GO" id="GO:0006606">
    <property type="term" value="P:protein import into nucleus"/>
    <property type="evidence" value="ECO:0007669"/>
    <property type="project" value="InterPro"/>
</dbReference>
<dbReference type="AlphaFoldDB" id="K0S3J6"/>
<dbReference type="OrthoDB" id="543373at2759"/>
<keyword evidence="5" id="KW-0653">Protein transport</keyword>
<keyword evidence="3" id="KW-0963">Cytoplasm</keyword>
<evidence type="ECO:0000256" key="5">
    <source>
        <dbReference type="ARBA" id="ARBA00022927"/>
    </source>
</evidence>
<dbReference type="InterPro" id="IPR011989">
    <property type="entry name" value="ARM-like"/>
</dbReference>
<name>K0S3J6_THAOC</name>
<evidence type="ECO:0000256" key="4">
    <source>
        <dbReference type="ARBA" id="ARBA00022737"/>
    </source>
</evidence>
<sequence length="1267" mass="134271">MASVSRDLLDAMLAPTPGRPAEETFRTIPLPNRVRELLSIIGELYLDATNAAGNAGRCMLAAVLLRRDIIALAGNEALTGLKPSISLAIMGEAADALVGMFGREGAPSDRRRQIGHCIAELCNSISLVSADTGKEFVKTVLSKLQPGCNAMDPMCLKLLSDIADRSPVALWSSCNTDVFIALLRGSVEKVKKKNCTMEQLESSVRALCQIGIAYERAKRVAEGGERSNEIERALLAQLQERCTNVDSDSPASQLGQLLLPAALDALTSFATSSSTSTQASQVNILSTCMSHFSACSEQCPSLLAGNDQALTALLRSFMAIAQIPSLEDEEIAALRLSALEIVATISSVPQIKRMLLKPVGKSPTSVAQPCDQPSPMLQYLIQGNEGNGDQKGVLFVCAELIVTGADDDLETWAEDPALILNSESSWDNDCIALHAEALLESFVENLGGASTLPAVFQLVDLLLATPSWRNQRAVLSMLERCLAAAPVTFVPHISATVDAALNLIQSDNVRVQYQALQLIGSLCCANTVESEEGVTSDCPVLVRENYAAQILESVARHVSSPCTKVAAHACLTIVSYCRGGNGRDDCLLPIDQDLVLPHVGTLLESLKTGPLAVDLSQPNSINEGTVTVLIRAIGAVACLANASGPAFLPHYSIMSGLTSCATFGLEIAGQTVTVSKNGHEMAMLRGSAIEAATIVGQAISGEEGENVGTYVNDAGHIMTIASTILNSGISDIIPMDQLLAACARVAAVMEGQYVQYMPSVLPHLLNKATEKLDVSVTNADESNSSVEEEDGFEGYSVSVPGMGQKKIRINTTQLEEKAQSARALYEHARSLGADFGPFVEVSVNSFLPLVNCEYSGDVRATAAQALCQVFKAACLAASNGRQNNAQELLPVLATALAKQLEAEGDDDIDHENRFAIADALSEVMYDSFTHTGANGGRVAQITVSAGRALTDVVMSLIKTCLSRRSTLISEMGDYSFDNDQIARCEDKIQAESDYLTHLVDSVGYSMKSLGQQYAPIFAQYVAEPLGVYLNSSGTSDLRARLSAVCLFDDVVEHCGAQAASTFAPMLLSGIRDALNEDGVMDGDIVELKQAAIYGLSQVARHAPAALPPDVGQDLLAKAYIIADSNKETTANLSLVENAVSCIAALTLFEGAPLARVVADKSPLARVFLKGLPLEQDFDEAKICHEGLCDLVDNDQIKAREEYSSLLRIIGGVLSMVGEGDAVASETTCVRLVGILNAIQASVGGSEVNAAFATLSPESQQAIVAAMQ</sequence>
<dbReference type="PANTHER" id="PTHR10527">
    <property type="entry name" value="IMPORTIN BETA"/>
    <property type="match status" value="1"/>
</dbReference>
<evidence type="ECO:0000256" key="2">
    <source>
        <dbReference type="ARBA" id="ARBA00022448"/>
    </source>
</evidence>
<evidence type="ECO:0000313" key="7">
    <source>
        <dbReference type="Proteomes" id="UP000266841"/>
    </source>
</evidence>
<comment type="caution">
    <text evidence="6">The sequence shown here is derived from an EMBL/GenBank/DDBJ whole genome shotgun (WGS) entry which is preliminary data.</text>
</comment>
<evidence type="ECO:0000313" key="6">
    <source>
        <dbReference type="EMBL" id="EJK53472.1"/>
    </source>
</evidence>
<dbReference type="InterPro" id="IPR016024">
    <property type="entry name" value="ARM-type_fold"/>
</dbReference>
<keyword evidence="2" id="KW-0813">Transport</keyword>
<dbReference type="Gene3D" id="1.25.10.10">
    <property type="entry name" value="Leucine-rich Repeat Variant"/>
    <property type="match status" value="1"/>
</dbReference>
<proteinExistence type="predicted"/>
<evidence type="ECO:0000256" key="3">
    <source>
        <dbReference type="ARBA" id="ARBA00022490"/>
    </source>
</evidence>